<evidence type="ECO:0000256" key="7">
    <source>
        <dbReference type="ARBA" id="ARBA00022840"/>
    </source>
</evidence>
<feature type="compositionally biased region" description="Pro residues" evidence="10">
    <location>
        <begin position="201"/>
        <end position="211"/>
    </location>
</feature>
<dbReference type="EMBL" id="JAPMOS010000045">
    <property type="protein sequence ID" value="KAJ4457524.1"/>
    <property type="molecule type" value="Genomic_DNA"/>
</dbReference>
<reference evidence="11" key="1">
    <citation type="journal article" date="2022" name="bioRxiv">
        <title>Genomics of Preaxostyla Flagellates Illuminates Evolutionary Transitions and the Path Towards Mitochondrial Loss.</title>
        <authorList>
            <person name="Novak L.V.F."/>
            <person name="Treitli S.C."/>
            <person name="Pyrih J."/>
            <person name="Halakuc P."/>
            <person name="Pipaliya S.V."/>
            <person name="Vacek V."/>
            <person name="Brzon O."/>
            <person name="Soukal P."/>
            <person name="Eme L."/>
            <person name="Dacks J.B."/>
            <person name="Karnkowska A."/>
            <person name="Elias M."/>
            <person name="Hampl V."/>
        </authorList>
    </citation>
    <scope>NUCLEOTIDE SEQUENCE</scope>
    <source>
        <strain evidence="11">RCP-MX</strain>
    </source>
</reference>
<keyword evidence="3 8" id="KW-0237">DNA synthesis</keyword>
<evidence type="ECO:0000256" key="5">
    <source>
        <dbReference type="ARBA" id="ARBA00022741"/>
    </source>
</evidence>
<dbReference type="SUPFAM" id="SSF57716">
    <property type="entry name" value="Glucocorticoid receptor-like (DNA-binding domain)"/>
    <property type="match status" value="1"/>
</dbReference>
<keyword evidence="12" id="KW-1185">Reference proteome</keyword>
<dbReference type="Proteomes" id="UP001141327">
    <property type="component" value="Unassembled WGS sequence"/>
</dbReference>
<sequence>MDTPSVLGPCGRLELILGPMFSGKSTELQRRIRRHQAAKRRCLVIKYKRDTRYTREECICTHDQATMSAFSCDTLADAARFVSEYDTIGIDEGQFFPDIVEFADRLADAGKIVIVAALDGTFQRRPFNDILALIPRAENVVKLSAICQICNSDAAFSRRLTADQEVELIGGADKYIAVCRNCYHKTIHNTTTAAENEKISPTPPPLSPPLSPVSLEASSPPR</sequence>
<accession>A0ABQ8UE18</accession>
<dbReference type="Pfam" id="PF00265">
    <property type="entry name" value="TK"/>
    <property type="match status" value="1"/>
</dbReference>
<comment type="caution">
    <text evidence="11">The sequence shown here is derived from an EMBL/GenBank/DDBJ whole genome shotgun (WGS) entry which is preliminary data.</text>
</comment>
<dbReference type="Gene3D" id="3.40.50.300">
    <property type="entry name" value="P-loop containing nucleotide triphosphate hydrolases"/>
    <property type="match status" value="1"/>
</dbReference>
<evidence type="ECO:0000256" key="8">
    <source>
        <dbReference type="RuleBase" id="RU000544"/>
    </source>
</evidence>
<evidence type="ECO:0000313" key="11">
    <source>
        <dbReference type="EMBL" id="KAJ4457524.1"/>
    </source>
</evidence>
<comment type="similarity">
    <text evidence="1 9">Belongs to the thymidine kinase family.</text>
</comment>
<dbReference type="PROSITE" id="PS00603">
    <property type="entry name" value="TK_CELLULAR_TYPE"/>
    <property type="match status" value="1"/>
</dbReference>
<protein>
    <recommendedName>
        <fullName evidence="2 8">Thymidine kinase</fullName>
        <ecNumber evidence="2 8">2.7.1.21</ecNumber>
    </recommendedName>
</protein>
<evidence type="ECO:0000256" key="3">
    <source>
        <dbReference type="ARBA" id="ARBA00022634"/>
    </source>
</evidence>
<evidence type="ECO:0000256" key="10">
    <source>
        <dbReference type="SAM" id="MobiDB-lite"/>
    </source>
</evidence>
<keyword evidence="6 8" id="KW-0418">Kinase</keyword>
<keyword evidence="4 8" id="KW-0808">Transferase</keyword>
<evidence type="ECO:0000256" key="4">
    <source>
        <dbReference type="ARBA" id="ARBA00022679"/>
    </source>
</evidence>
<name>A0ABQ8UE18_9EUKA</name>
<comment type="catalytic activity">
    <reaction evidence="8">
        <text>thymidine + ATP = dTMP + ADP + H(+)</text>
        <dbReference type="Rhea" id="RHEA:19129"/>
        <dbReference type="ChEBI" id="CHEBI:15378"/>
        <dbReference type="ChEBI" id="CHEBI:17748"/>
        <dbReference type="ChEBI" id="CHEBI:30616"/>
        <dbReference type="ChEBI" id="CHEBI:63528"/>
        <dbReference type="ChEBI" id="CHEBI:456216"/>
        <dbReference type="EC" id="2.7.1.21"/>
    </reaction>
</comment>
<dbReference type="Gene3D" id="3.30.60.20">
    <property type="match status" value="1"/>
</dbReference>
<dbReference type="SUPFAM" id="SSF52540">
    <property type="entry name" value="P-loop containing nucleoside triphosphate hydrolases"/>
    <property type="match status" value="1"/>
</dbReference>
<dbReference type="GO" id="GO:0016301">
    <property type="term" value="F:kinase activity"/>
    <property type="evidence" value="ECO:0007669"/>
    <property type="project" value="UniProtKB-KW"/>
</dbReference>
<feature type="region of interest" description="Disordered" evidence="10">
    <location>
        <begin position="192"/>
        <end position="222"/>
    </location>
</feature>
<dbReference type="PIRSF" id="PIRSF035805">
    <property type="entry name" value="TK_cell"/>
    <property type="match status" value="1"/>
</dbReference>
<dbReference type="InterPro" id="IPR027417">
    <property type="entry name" value="P-loop_NTPase"/>
</dbReference>
<evidence type="ECO:0000256" key="2">
    <source>
        <dbReference type="ARBA" id="ARBA00012118"/>
    </source>
</evidence>
<evidence type="ECO:0000256" key="6">
    <source>
        <dbReference type="ARBA" id="ARBA00022777"/>
    </source>
</evidence>
<proteinExistence type="inferred from homology"/>
<evidence type="ECO:0000256" key="1">
    <source>
        <dbReference type="ARBA" id="ARBA00007587"/>
    </source>
</evidence>
<keyword evidence="5 8" id="KW-0547">Nucleotide-binding</keyword>
<gene>
    <name evidence="11" type="ORF">PAPYR_7001</name>
</gene>
<dbReference type="EC" id="2.7.1.21" evidence="2 8"/>
<keyword evidence="7 8" id="KW-0067">ATP-binding</keyword>
<evidence type="ECO:0000256" key="9">
    <source>
        <dbReference type="RuleBase" id="RU004165"/>
    </source>
</evidence>
<dbReference type="PANTHER" id="PTHR11441:SF0">
    <property type="entry name" value="THYMIDINE KINASE, CYTOSOLIC"/>
    <property type="match status" value="1"/>
</dbReference>
<feature type="compositionally biased region" description="Low complexity" evidence="10">
    <location>
        <begin position="212"/>
        <end position="222"/>
    </location>
</feature>
<organism evidence="11 12">
    <name type="scientific">Paratrimastix pyriformis</name>
    <dbReference type="NCBI Taxonomy" id="342808"/>
    <lineage>
        <taxon>Eukaryota</taxon>
        <taxon>Metamonada</taxon>
        <taxon>Preaxostyla</taxon>
        <taxon>Paratrimastigidae</taxon>
        <taxon>Paratrimastix</taxon>
    </lineage>
</organism>
<evidence type="ECO:0000313" key="12">
    <source>
        <dbReference type="Proteomes" id="UP001141327"/>
    </source>
</evidence>
<dbReference type="PANTHER" id="PTHR11441">
    <property type="entry name" value="THYMIDINE KINASE"/>
    <property type="match status" value="1"/>
</dbReference>
<dbReference type="InterPro" id="IPR020633">
    <property type="entry name" value="Thymidine_kinase_CS"/>
</dbReference>
<dbReference type="InterPro" id="IPR001267">
    <property type="entry name" value="Thymidine_kinase"/>
</dbReference>